<dbReference type="Proteomes" id="UP001314205">
    <property type="component" value="Unassembled WGS sequence"/>
</dbReference>
<evidence type="ECO:0000313" key="2">
    <source>
        <dbReference type="EMBL" id="CAK1585957.1"/>
    </source>
</evidence>
<evidence type="ECO:0000313" key="3">
    <source>
        <dbReference type="Proteomes" id="UP001314205"/>
    </source>
</evidence>
<protein>
    <submittedName>
        <fullName evidence="2">Uncharacterized protein</fullName>
    </submittedName>
</protein>
<feature type="region of interest" description="Disordered" evidence="1">
    <location>
        <begin position="18"/>
        <end position="41"/>
    </location>
</feature>
<organism evidence="2 3">
    <name type="scientific">Parnassius mnemosyne</name>
    <name type="common">clouded apollo</name>
    <dbReference type="NCBI Taxonomy" id="213953"/>
    <lineage>
        <taxon>Eukaryota</taxon>
        <taxon>Metazoa</taxon>
        <taxon>Ecdysozoa</taxon>
        <taxon>Arthropoda</taxon>
        <taxon>Hexapoda</taxon>
        <taxon>Insecta</taxon>
        <taxon>Pterygota</taxon>
        <taxon>Neoptera</taxon>
        <taxon>Endopterygota</taxon>
        <taxon>Lepidoptera</taxon>
        <taxon>Glossata</taxon>
        <taxon>Ditrysia</taxon>
        <taxon>Papilionoidea</taxon>
        <taxon>Papilionidae</taxon>
        <taxon>Parnassiinae</taxon>
        <taxon>Parnassini</taxon>
        <taxon>Parnassius</taxon>
        <taxon>Driopa</taxon>
    </lineage>
</organism>
<evidence type="ECO:0000256" key="1">
    <source>
        <dbReference type="SAM" id="MobiDB-lite"/>
    </source>
</evidence>
<sequence>MWMWSRSKKIMALINENGAEKENINKENIQPDSDDSVKDPNYSIIPQHKVQIDSSSDEEEYCPTEEPTNTVLKRTSESASVISSLSIISDNNVILDAPTSTTLEVIAPSTMEVIPSSTNITTESAPTSTLTPTKRGRKRQRNEEGWKRNIAKRLRNNGK</sequence>
<dbReference type="EMBL" id="CAVLGL010000080">
    <property type="protein sequence ID" value="CAK1585957.1"/>
    <property type="molecule type" value="Genomic_DNA"/>
</dbReference>
<feature type="compositionally biased region" description="Basic residues" evidence="1">
    <location>
        <begin position="149"/>
        <end position="159"/>
    </location>
</feature>
<accession>A0AAV1KV02</accession>
<comment type="caution">
    <text evidence="2">The sequence shown here is derived from an EMBL/GenBank/DDBJ whole genome shotgun (WGS) entry which is preliminary data.</text>
</comment>
<feature type="compositionally biased region" description="Polar residues" evidence="1">
    <location>
        <begin position="118"/>
        <end position="132"/>
    </location>
</feature>
<dbReference type="AlphaFoldDB" id="A0AAV1KV02"/>
<keyword evidence="3" id="KW-1185">Reference proteome</keyword>
<feature type="region of interest" description="Disordered" evidence="1">
    <location>
        <begin position="118"/>
        <end position="159"/>
    </location>
</feature>
<reference evidence="2 3" key="1">
    <citation type="submission" date="2023-11" db="EMBL/GenBank/DDBJ databases">
        <authorList>
            <person name="Hedman E."/>
            <person name="Englund M."/>
            <person name="Stromberg M."/>
            <person name="Nyberg Akerstrom W."/>
            <person name="Nylinder S."/>
            <person name="Jareborg N."/>
            <person name="Kallberg Y."/>
            <person name="Kronander E."/>
        </authorList>
    </citation>
    <scope>NUCLEOTIDE SEQUENCE [LARGE SCALE GENOMIC DNA]</scope>
</reference>
<proteinExistence type="predicted"/>
<gene>
    <name evidence="2" type="ORF">PARMNEM_LOCUS6975</name>
</gene>
<name>A0AAV1KV02_9NEOP</name>